<dbReference type="RefSeq" id="WP_137245049.1">
    <property type="nucleotide sequence ID" value="NZ_SZQA01000001.1"/>
</dbReference>
<sequence length="196" mass="21473">MTPGSPGVNVPIVTEAAATGDVAELYGEIRDHFGLGLVPDVFKLVSTRSRFLKVFWDGYRSVFDEGELSRDVKELIAAFVAREVSCHYCVDAHTLFLDLLGADAALKASLSVAEVEQMDLPEPVRELLRLAKRITDESHRVTEADFAKARACGWSDAQILEALWTACQFNWVTRMVSAAGLVSLGQLAEFEPATGR</sequence>
<name>A0A4U3MSF0_9ACTN</name>
<keyword evidence="1" id="KW-0575">Peroxidase</keyword>
<dbReference type="InterPro" id="IPR010195">
    <property type="entry name" value="Uncharacterised_peroxidase-rel"/>
</dbReference>
<dbReference type="AlphaFoldDB" id="A0A4U3MSF0"/>
<reference evidence="1 2" key="1">
    <citation type="submission" date="2019-04" db="EMBL/GenBank/DDBJ databases">
        <title>Herbidospora sp. NEAU-GS14.nov., a novel actinomycete isolated from soil.</title>
        <authorList>
            <person name="Han L."/>
        </authorList>
    </citation>
    <scope>NUCLEOTIDE SEQUENCE [LARGE SCALE GENOMIC DNA]</scope>
    <source>
        <strain evidence="1 2">NEAU-GS14</strain>
    </source>
</reference>
<comment type="caution">
    <text evidence="1">The sequence shown here is derived from an EMBL/GenBank/DDBJ whole genome shotgun (WGS) entry which is preliminary data.</text>
</comment>
<dbReference type="Gene3D" id="1.20.1290.10">
    <property type="entry name" value="AhpD-like"/>
    <property type="match status" value="1"/>
</dbReference>
<proteinExistence type="predicted"/>
<keyword evidence="2" id="KW-1185">Reference proteome</keyword>
<dbReference type="Proteomes" id="UP000308705">
    <property type="component" value="Unassembled WGS sequence"/>
</dbReference>
<dbReference type="PANTHER" id="PTHR35446">
    <property type="entry name" value="SI:CH211-175M2.5"/>
    <property type="match status" value="1"/>
</dbReference>
<gene>
    <name evidence="1" type="ORF">FDA94_00695</name>
</gene>
<protein>
    <submittedName>
        <fullName evidence="1">Peroxidase-related enzyme</fullName>
    </submittedName>
</protein>
<dbReference type="InterPro" id="IPR029032">
    <property type="entry name" value="AhpD-like"/>
</dbReference>
<evidence type="ECO:0000313" key="2">
    <source>
        <dbReference type="Proteomes" id="UP000308705"/>
    </source>
</evidence>
<dbReference type="GO" id="GO:0004601">
    <property type="term" value="F:peroxidase activity"/>
    <property type="evidence" value="ECO:0007669"/>
    <property type="project" value="UniProtKB-KW"/>
</dbReference>
<dbReference type="NCBIfam" id="TIGR01926">
    <property type="entry name" value="peroxid_rel"/>
    <property type="match status" value="1"/>
</dbReference>
<dbReference type="SUPFAM" id="SSF69118">
    <property type="entry name" value="AhpD-like"/>
    <property type="match status" value="1"/>
</dbReference>
<organism evidence="1 2">
    <name type="scientific">Herbidospora galbida</name>
    <dbReference type="NCBI Taxonomy" id="2575442"/>
    <lineage>
        <taxon>Bacteria</taxon>
        <taxon>Bacillati</taxon>
        <taxon>Actinomycetota</taxon>
        <taxon>Actinomycetes</taxon>
        <taxon>Streptosporangiales</taxon>
        <taxon>Streptosporangiaceae</taxon>
        <taxon>Herbidospora</taxon>
    </lineage>
</organism>
<dbReference type="PANTHER" id="PTHR35446:SF2">
    <property type="entry name" value="CARBOXYMUCONOLACTONE DECARBOXYLASE-LIKE DOMAIN-CONTAINING PROTEIN"/>
    <property type="match status" value="1"/>
</dbReference>
<dbReference type="EMBL" id="SZQA01000001">
    <property type="protein sequence ID" value="TKK91357.1"/>
    <property type="molecule type" value="Genomic_DNA"/>
</dbReference>
<dbReference type="OrthoDB" id="122912at2"/>
<keyword evidence="1" id="KW-0560">Oxidoreductase</keyword>
<accession>A0A4U3MSF0</accession>
<evidence type="ECO:0000313" key="1">
    <source>
        <dbReference type="EMBL" id="TKK91357.1"/>
    </source>
</evidence>